<comment type="subcellular location">
    <subcellularLocation>
        <location evidence="1 4">Bacterial flagellum basal body</location>
    </subcellularLocation>
</comment>
<protein>
    <recommendedName>
        <fullName evidence="4 5">Flagellar hook-basal body complex protein FliE</fullName>
    </recommendedName>
</protein>
<dbReference type="GO" id="GO:0005198">
    <property type="term" value="F:structural molecule activity"/>
    <property type="evidence" value="ECO:0007669"/>
    <property type="project" value="UniProtKB-UniRule"/>
</dbReference>
<dbReference type="GO" id="GO:0071973">
    <property type="term" value="P:bacterial-type flagellum-dependent cell motility"/>
    <property type="evidence" value="ECO:0007669"/>
    <property type="project" value="InterPro"/>
</dbReference>
<gene>
    <name evidence="4" type="primary">fliE</name>
    <name evidence="6" type="ORF">SCLO_1016190</name>
</gene>
<keyword evidence="6" id="KW-0282">Flagellum</keyword>
<dbReference type="GO" id="GO:0003774">
    <property type="term" value="F:cytoskeletal motor activity"/>
    <property type="evidence" value="ECO:0007669"/>
    <property type="project" value="InterPro"/>
</dbReference>
<dbReference type="NCBIfam" id="TIGR00205">
    <property type="entry name" value="fliE"/>
    <property type="match status" value="1"/>
</dbReference>
<keyword evidence="7" id="KW-1185">Reference proteome</keyword>
<comment type="similarity">
    <text evidence="2 4">Belongs to the FliE family.</text>
</comment>
<keyword evidence="3 4" id="KW-0975">Bacterial flagellum</keyword>
<dbReference type="PANTHER" id="PTHR34653:SF1">
    <property type="entry name" value="FLAGELLAR HOOK-BASAL BODY COMPLEX PROTEIN FLIE"/>
    <property type="match status" value="1"/>
</dbReference>
<dbReference type="InterPro" id="IPR001624">
    <property type="entry name" value="FliE"/>
</dbReference>
<keyword evidence="6" id="KW-0969">Cilium</keyword>
<accession>A0A1E1F2B1</accession>
<dbReference type="KEGG" id="sclo:SCLO_1016190"/>
<name>A0A1E1F2B1_9SPHN</name>
<sequence>MSSISPTDSVMAIRNAILQKNAALRDVAQTGNAGAAGGAGGVGGTDATRPGGFTEALKSALDQVNGLQSQAGEAAAAFERGETTDIAAVMLAKQQASVSFEATLQVRNKLLSAYKDIMSMPV</sequence>
<dbReference type="RefSeq" id="WP_066514874.1">
    <property type="nucleotide sequence ID" value="NZ_AP017655.1"/>
</dbReference>
<evidence type="ECO:0000313" key="7">
    <source>
        <dbReference type="Proteomes" id="UP000218272"/>
    </source>
</evidence>
<keyword evidence="6" id="KW-0966">Cell projection</keyword>
<dbReference type="PANTHER" id="PTHR34653">
    <property type="match status" value="1"/>
</dbReference>
<dbReference type="PRINTS" id="PR01006">
    <property type="entry name" value="FLGHOOKFLIE"/>
</dbReference>
<dbReference type="OrthoDB" id="8909229at2"/>
<dbReference type="HAMAP" id="MF_00724">
    <property type="entry name" value="FliE"/>
    <property type="match status" value="1"/>
</dbReference>
<dbReference type="Pfam" id="PF02049">
    <property type="entry name" value="FliE"/>
    <property type="match status" value="1"/>
</dbReference>
<evidence type="ECO:0000256" key="2">
    <source>
        <dbReference type="ARBA" id="ARBA00009272"/>
    </source>
</evidence>
<reference evidence="6 7" key="1">
    <citation type="submission" date="2016-10" db="EMBL/GenBank/DDBJ databases">
        <title>Complete Genome Sequence of the Nonylphenol-Degrading Bacterium Sphingobium cloacae JCM 10874T.</title>
        <authorList>
            <person name="Ootsuka M."/>
            <person name="Nishizawa T."/>
            <person name="Ohta H."/>
        </authorList>
    </citation>
    <scope>NUCLEOTIDE SEQUENCE [LARGE SCALE GENOMIC DNA]</scope>
    <source>
        <strain evidence="6 7">JCM 10874</strain>
    </source>
</reference>
<proteinExistence type="inferred from homology"/>
<evidence type="ECO:0000313" key="6">
    <source>
        <dbReference type="EMBL" id="BAV64659.1"/>
    </source>
</evidence>
<dbReference type="Proteomes" id="UP000218272">
    <property type="component" value="Chromosome SCLO_1"/>
</dbReference>
<evidence type="ECO:0000256" key="3">
    <source>
        <dbReference type="ARBA" id="ARBA00023143"/>
    </source>
</evidence>
<dbReference type="EMBL" id="AP017655">
    <property type="protein sequence ID" value="BAV64659.1"/>
    <property type="molecule type" value="Genomic_DNA"/>
</dbReference>
<dbReference type="AlphaFoldDB" id="A0A1E1F2B1"/>
<dbReference type="GO" id="GO:0009425">
    <property type="term" value="C:bacterial-type flagellum basal body"/>
    <property type="evidence" value="ECO:0007669"/>
    <property type="project" value="UniProtKB-SubCell"/>
</dbReference>
<evidence type="ECO:0000256" key="4">
    <source>
        <dbReference type="HAMAP-Rule" id="MF_00724"/>
    </source>
</evidence>
<evidence type="ECO:0000256" key="5">
    <source>
        <dbReference type="NCBIfam" id="TIGR00205"/>
    </source>
</evidence>
<evidence type="ECO:0000256" key="1">
    <source>
        <dbReference type="ARBA" id="ARBA00004117"/>
    </source>
</evidence>
<organism evidence="6 7">
    <name type="scientific">Sphingobium cloacae</name>
    <dbReference type="NCBI Taxonomy" id="120107"/>
    <lineage>
        <taxon>Bacteria</taxon>
        <taxon>Pseudomonadati</taxon>
        <taxon>Pseudomonadota</taxon>
        <taxon>Alphaproteobacteria</taxon>
        <taxon>Sphingomonadales</taxon>
        <taxon>Sphingomonadaceae</taxon>
        <taxon>Sphingobium</taxon>
    </lineage>
</organism>